<sequence length="97" mass="10882">MTDYDQAYCGGAPIEWFYDSTLYNAVVRAFCSKCPIKEQCLQDCLIAEETPTDGKKFRSGVFGGLSPTARNRLMGTGYDVITENWMEEDNDDDSNSN</sequence>
<dbReference type="InterPro" id="IPR034768">
    <property type="entry name" value="4FE4S_WBL"/>
</dbReference>
<reference evidence="2" key="1">
    <citation type="journal article" date="2021" name="Proc. Natl. Acad. Sci. U.S.A.">
        <title>A Catalog of Tens of Thousands of Viruses from Human Metagenomes Reveals Hidden Associations with Chronic Diseases.</title>
        <authorList>
            <person name="Tisza M.J."/>
            <person name="Buck C.B."/>
        </authorList>
    </citation>
    <scope>NUCLEOTIDE SEQUENCE</scope>
    <source>
        <strain evidence="2">CtLfk13</strain>
    </source>
</reference>
<protein>
    <submittedName>
        <fullName evidence="2">Putative transcriptional regulator</fullName>
    </submittedName>
</protein>
<name>A0A8S5N1A4_9CAUD</name>
<evidence type="ECO:0000259" key="1">
    <source>
        <dbReference type="PROSITE" id="PS51674"/>
    </source>
</evidence>
<dbReference type="Pfam" id="PF02467">
    <property type="entry name" value="Whib"/>
    <property type="match status" value="1"/>
</dbReference>
<organism evidence="2">
    <name type="scientific">Siphoviridae sp. ctLfk13</name>
    <dbReference type="NCBI Taxonomy" id="2826251"/>
    <lineage>
        <taxon>Viruses</taxon>
        <taxon>Duplodnaviria</taxon>
        <taxon>Heunggongvirae</taxon>
        <taxon>Uroviricota</taxon>
        <taxon>Caudoviricetes</taxon>
    </lineage>
</organism>
<proteinExistence type="predicted"/>
<accession>A0A8S5N1A4</accession>
<dbReference type="PROSITE" id="PS51674">
    <property type="entry name" value="4FE4S_WBL"/>
    <property type="match status" value="1"/>
</dbReference>
<dbReference type="EMBL" id="BK015040">
    <property type="protein sequence ID" value="DAD88382.1"/>
    <property type="molecule type" value="Genomic_DNA"/>
</dbReference>
<evidence type="ECO:0000313" key="2">
    <source>
        <dbReference type="EMBL" id="DAD88382.1"/>
    </source>
</evidence>
<feature type="domain" description="4Fe-4S Wbl-type" evidence="1">
    <location>
        <begin position="8"/>
        <end position="72"/>
    </location>
</feature>